<dbReference type="RefSeq" id="XP_040758581.1">
    <property type="nucleotide sequence ID" value="XM_040907376.1"/>
</dbReference>
<organism evidence="1 2">
    <name type="scientific">Laetiporus sulphureus 93-53</name>
    <dbReference type="NCBI Taxonomy" id="1314785"/>
    <lineage>
        <taxon>Eukaryota</taxon>
        <taxon>Fungi</taxon>
        <taxon>Dikarya</taxon>
        <taxon>Basidiomycota</taxon>
        <taxon>Agaricomycotina</taxon>
        <taxon>Agaricomycetes</taxon>
        <taxon>Polyporales</taxon>
        <taxon>Laetiporus</taxon>
    </lineage>
</organism>
<name>A0A165BDZ1_9APHY</name>
<evidence type="ECO:0000313" key="1">
    <source>
        <dbReference type="EMBL" id="KZT00841.1"/>
    </source>
</evidence>
<sequence length="193" mass="22228">MCAQKKKSTQGQENESERHILCPHCLFNTYLTWTQHLLTFNLPSELYHHIFGHGHSTNQQFIVTHSFKCRIPQCAHHGDQLPLAEYFSHLHNDHSFDLLVVHDNNPDNIPLQLSSPIMWHDVAALQHAKSMKNIPNVCLNSMQHRSRELKGLVKKYGHLDKGKGKAVKKDFLDKDKVELLDPDRRMAIACTVL</sequence>
<keyword evidence="2" id="KW-1185">Reference proteome</keyword>
<evidence type="ECO:0000313" key="2">
    <source>
        <dbReference type="Proteomes" id="UP000076871"/>
    </source>
</evidence>
<dbReference type="GeneID" id="63824405"/>
<dbReference type="Proteomes" id="UP000076871">
    <property type="component" value="Unassembled WGS sequence"/>
</dbReference>
<reference evidence="1 2" key="1">
    <citation type="journal article" date="2016" name="Mol. Biol. Evol.">
        <title>Comparative Genomics of Early-Diverging Mushroom-Forming Fungi Provides Insights into the Origins of Lignocellulose Decay Capabilities.</title>
        <authorList>
            <person name="Nagy L.G."/>
            <person name="Riley R."/>
            <person name="Tritt A."/>
            <person name="Adam C."/>
            <person name="Daum C."/>
            <person name="Floudas D."/>
            <person name="Sun H."/>
            <person name="Yadav J.S."/>
            <person name="Pangilinan J."/>
            <person name="Larsson K.H."/>
            <person name="Matsuura K."/>
            <person name="Barry K."/>
            <person name="Labutti K."/>
            <person name="Kuo R."/>
            <person name="Ohm R.A."/>
            <person name="Bhattacharya S.S."/>
            <person name="Shirouzu T."/>
            <person name="Yoshinaga Y."/>
            <person name="Martin F.M."/>
            <person name="Grigoriev I.V."/>
            <person name="Hibbett D.S."/>
        </authorList>
    </citation>
    <scope>NUCLEOTIDE SEQUENCE [LARGE SCALE GENOMIC DNA]</scope>
    <source>
        <strain evidence="1 2">93-53</strain>
    </source>
</reference>
<dbReference type="AlphaFoldDB" id="A0A165BDZ1"/>
<proteinExistence type="predicted"/>
<accession>A0A165BDZ1</accession>
<dbReference type="EMBL" id="KV427676">
    <property type="protein sequence ID" value="KZT00841.1"/>
    <property type="molecule type" value="Genomic_DNA"/>
</dbReference>
<gene>
    <name evidence="1" type="ORF">LAESUDRAFT_717908</name>
</gene>
<protein>
    <submittedName>
        <fullName evidence="1">Uncharacterized protein</fullName>
    </submittedName>
</protein>
<dbReference type="InParanoid" id="A0A165BDZ1"/>